<dbReference type="AlphaFoldDB" id="A0A0B7MJM7"/>
<dbReference type="InterPro" id="IPR023214">
    <property type="entry name" value="HAD_sf"/>
</dbReference>
<organism evidence="1 2">
    <name type="scientific">Syntrophaceticus schinkii</name>
    <dbReference type="NCBI Taxonomy" id="499207"/>
    <lineage>
        <taxon>Bacteria</taxon>
        <taxon>Bacillati</taxon>
        <taxon>Bacillota</taxon>
        <taxon>Clostridia</taxon>
        <taxon>Thermoanaerobacterales</taxon>
        <taxon>Thermoanaerobacterales Family III. Incertae Sedis</taxon>
        <taxon>Syntrophaceticus</taxon>
    </lineage>
</organism>
<gene>
    <name evidence="1" type="ORF">SSCH_130012</name>
</gene>
<dbReference type="EMBL" id="CDRZ01000035">
    <property type="protein sequence ID" value="CEO87847.1"/>
    <property type="molecule type" value="Genomic_DNA"/>
</dbReference>
<dbReference type="Gene3D" id="3.40.50.1000">
    <property type="entry name" value="HAD superfamily/HAD-like"/>
    <property type="match status" value="1"/>
</dbReference>
<dbReference type="InterPro" id="IPR036412">
    <property type="entry name" value="HAD-like_sf"/>
</dbReference>
<proteinExistence type="predicted"/>
<dbReference type="Proteomes" id="UP000046155">
    <property type="component" value="Unassembled WGS sequence"/>
</dbReference>
<dbReference type="SUPFAM" id="SSF56784">
    <property type="entry name" value="HAD-like"/>
    <property type="match status" value="1"/>
</dbReference>
<name>A0A0B7MJM7_9FIRM</name>
<protein>
    <recommendedName>
        <fullName evidence="3">Soluble P-type ATPase</fullName>
    </recommendedName>
</protein>
<keyword evidence="2" id="KW-1185">Reference proteome</keyword>
<dbReference type="RefSeq" id="WP_044664136.1">
    <property type="nucleotide sequence ID" value="NZ_CDRZ01000035.1"/>
</dbReference>
<sequence>MIEVDIPGMGTLHLKHLVLDYNGTIAFDGNLNSGIEEKINQLADDLNIYIITADTFGTVNQKCQNIKGKMRVLTTDNGSLEKEEFVDSLGAENVVAIGNGVNDSLMLKKAALGIVVIGGEGAAQKTIKEADIVVKDIHDALGLLLNRLRLIATLRL</sequence>
<evidence type="ECO:0008006" key="3">
    <source>
        <dbReference type="Google" id="ProtNLM"/>
    </source>
</evidence>
<dbReference type="OrthoDB" id="159409at2"/>
<accession>A0A0B7MJM7</accession>
<evidence type="ECO:0000313" key="1">
    <source>
        <dbReference type="EMBL" id="CEO87847.1"/>
    </source>
</evidence>
<evidence type="ECO:0000313" key="2">
    <source>
        <dbReference type="Proteomes" id="UP000046155"/>
    </source>
</evidence>
<reference evidence="2" key="1">
    <citation type="submission" date="2015-01" db="EMBL/GenBank/DDBJ databases">
        <authorList>
            <person name="Manzoor Shahid"/>
            <person name="Zubair Saima"/>
        </authorList>
    </citation>
    <scope>NUCLEOTIDE SEQUENCE [LARGE SCALE GENOMIC DNA]</scope>
    <source>
        <strain evidence="2">Sp3</strain>
    </source>
</reference>